<feature type="region of interest" description="Disordered" evidence="1">
    <location>
        <begin position="26"/>
        <end position="121"/>
    </location>
</feature>
<feature type="compositionally biased region" description="Low complexity" evidence="1">
    <location>
        <begin position="34"/>
        <end position="73"/>
    </location>
</feature>
<evidence type="ECO:0000313" key="2">
    <source>
        <dbReference type="EMBL" id="AUX36567.1"/>
    </source>
</evidence>
<dbReference type="EMBL" id="CP012672">
    <property type="protein sequence ID" value="AUX36567.1"/>
    <property type="molecule type" value="Genomic_DNA"/>
</dbReference>
<reference evidence="2 3" key="1">
    <citation type="submission" date="2015-09" db="EMBL/GenBank/DDBJ databases">
        <title>Sorangium comparison.</title>
        <authorList>
            <person name="Zaburannyi N."/>
            <person name="Bunk B."/>
            <person name="Overmann J."/>
            <person name="Mueller R."/>
        </authorList>
    </citation>
    <scope>NUCLEOTIDE SEQUENCE [LARGE SCALE GENOMIC DNA]</scope>
    <source>
        <strain evidence="2 3">So ce836</strain>
    </source>
</reference>
<evidence type="ECO:0000313" key="3">
    <source>
        <dbReference type="Proteomes" id="UP000295497"/>
    </source>
</evidence>
<accession>A0A4P2R0Y0</accession>
<feature type="compositionally biased region" description="Pro residues" evidence="1">
    <location>
        <begin position="94"/>
        <end position="104"/>
    </location>
</feature>
<gene>
    <name evidence="2" type="ORF">SOCE836_087750</name>
</gene>
<protein>
    <submittedName>
        <fullName evidence="2">Uncharacterized protein</fullName>
    </submittedName>
</protein>
<proteinExistence type="predicted"/>
<dbReference type="Proteomes" id="UP000295497">
    <property type="component" value="Chromosome"/>
</dbReference>
<name>A0A4P2R0Y0_SORCE</name>
<dbReference type="AlphaFoldDB" id="A0A4P2R0Y0"/>
<evidence type="ECO:0000256" key="1">
    <source>
        <dbReference type="SAM" id="MobiDB-lite"/>
    </source>
</evidence>
<organism evidence="2 3">
    <name type="scientific">Sorangium cellulosum</name>
    <name type="common">Polyangium cellulosum</name>
    <dbReference type="NCBI Taxonomy" id="56"/>
    <lineage>
        <taxon>Bacteria</taxon>
        <taxon>Pseudomonadati</taxon>
        <taxon>Myxococcota</taxon>
        <taxon>Polyangia</taxon>
        <taxon>Polyangiales</taxon>
        <taxon>Polyangiaceae</taxon>
        <taxon>Sorangium</taxon>
    </lineage>
</organism>
<sequence length="186" mass="19323">MFALGVYAVETSLPWLAERSREALPANMAASDPASVVTAASNTAASKQAAAPVQLTAQSPTSATDAAAQAAPRRLPPRPRAPPSQPRGSARASTPPPPAPPPPASQAEASAPRSPRRGYGFLKLNSSQNATVYVTGVAVGPSNQPIEVRCGRFFVRLGEPTRNGTRWLAEGRTVRIKCGALTEAAF</sequence>